<dbReference type="RefSeq" id="WP_182847762.1">
    <property type="nucleotide sequence ID" value="NZ_BAAALP010000025.1"/>
</dbReference>
<evidence type="ECO:0000256" key="2">
    <source>
        <dbReference type="ARBA" id="ARBA00023125"/>
    </source>
</evidence>
<evidence type="ECO:0000256" key="3">
    <source>
        <dbReference type="ARBA" id="ARBA00023163"/>
    </source>
</evidence>
<dbReference type="SUPFAM" id="SSF46785">
    <property type="entry name" value="Winged helix' DNA-binding domain"/>
    <property type="match status" value="1"/>
</dbReference>
<gene>
    <name evidence="5" type="ORF">HNR61_007473</name>
</gene>
<dbReference type="Pfam" id="PF13377">
    <property type="entry name" value="Peripla_BP_3"/>
    <property type="match status" value="1"/>
</dbReference>
<dbReference type="GO" id="GO:0000976">
    <property type="term" value="F:transcription cis-regulatory region binding"/>
    <property type="evidence" value="ECO:0007669"/>
    <property type="project" value="TreeGrafter"/>
</dbReference>
<dbReference type="Proteomes" id="UP000572680">
    <property type="component" value="Unassembled WGS sequence"/>
</dbReference>
<evidence type="ECO:0000313" key="6">
    <source>
        <dbReference type="Proteomes" id="UP000572680"/>
    </source>
</evidence>
<dbReference type="InterPro" id="IPR018356">
    <property type="entry name" value="Tscrpt_reg_HTH_DeoR_CS"/>
</dbReference>
<dbReference type="InterPro" id="IPR046335">
    <property type="entry name" value="LacI/GalR-like_sensor"/>
</dbReference>
<dbReference type="Gene3D" id="3.40.50.2300">
    <property type="match status" value="2"/>
</dbReference>
<dbReference type="SUPFAM" id="SSF53822">
    <property type="entry name" value="Periplasmic binding protein-like I"/>
    <property type="match status" value="1"/>
</dbReference>
<organism evidence="5 6">
    <name type="scientific">Actinomadura namibiensis</name>
    <dbReference type="NCBI Taxonomy" id="182080"/>
    <lineage>
        <taxon>Bacteria</taxon>
        <taxon>Bacillati</taxon>
        <taxon>Actinomycetota</taxon>
        <taxon>Actinomycetes</taxon>
        <taxon>Streptosporangiales</taxon>
        <taxon>Thermomonosporaceae</taxon>
        <taxon>Actinomadura</taxon>
    </lineage>
</organism>
<name>A0A7W3LWY0_ACTNM</name>
<sequence length="351" mass="36753">MLADHRHNAILEELRRHGSIRVSDVADRLGVSAVTVRRDIEQLAAQGLVTRVHGGATLPEAAGAEGLAPDLVLGLVVPSAGYYFPEIIQGARTAAAALGARLTLGISGYAAGQDREQAERLAAAGAAGLLVTSNEAPGDSPATLEWLAALRVPAVLVERESARGCVPLEHVRSDHAQGAYRAVRHLAGLGRERLGLVLRTTPTEPWLRAGHDAALADLGLAAGPAFTLPTQAPDVAAPTTEDQVERIVAAVRRGELDGALVHTDQDAILLVQRLRAAGLDVPGDLAIVAYDDEVAGLADVPLTAVAPPKRAVGAAAVETLVRRLRDPRRPPHRLSLVPELRVRSSCGAAER</sequence>
<comment type="caution">
    <text evidence="5">The sequence shown here is derived from an EMBL/GenBank/DDBJ whole genome shotgun (WGS) entry which is preliminary data.</text>
</comment>
<feature type="domain" description="HTH deoR-type" evidence="4">
    <location>
        <begin position="3"/>
        <end position="58"/>
    </location>
</feature>
<keyword evidence="6" id="KW-1185">Reference proteome</keyword>
<dbReference type="InterPro" id="IPR001034">
    <property type="entry name" value="DeoR_HTH"/>
</dbReference>
<dbReference type="PROSITE" id="PS51000">
    <property type="entry name" value="HTH_DEOR_2"/>
    <property type="match status" value="1"/>
</dbReference>
<dbReference type="InterPro" id="IPR028082">
    <property type="entry name" value="Peripla_BP_I"/>
</dbReference>
<dbReference type="InterPro" id="IPR036390">
    <property type="entry name" value="WH_DNA-bd_sf"/>
</dbReference>
<keyword evidence="3" id="KW-0804">Transcription</keyword>
<protein>
    <submittedName>
        <fullName evidence="5">DNA-binding LacI/PurR family transcriptional regulator</fullName>
    </submittedName>
</protein>
<reference evidence="5 6" key="1">
    <citation type="submission" date="2020-08" db="EMBL/GenBank/DDBJ databases">
        <title>Genomic Encyclopedia of Type Strains, Phase IV (KMG-IV): sequencing the most valuable type-strain genomes for metagenomic binning, comparative biology and taxonomic classification.</title>
        <authorList>
            <person name="Goeker M."/>
        </authorList>
    </citation>
    <scope>NUCLEOTIDE SEQUENCE [LARGE SCALE GENOMIC DNA]</scope>
    <source>
        <strain evidence="5 6">DSM 44197</strain>
    </source>
</reference>
<dbReference type="Pfam" id="PF08220">
    <property type="entry name" value="HTH_DeoR"/>
    <property type="match status" value="1"/>
</dbReference>
<evidence type="ECO:0000259" key="4">
    <source>
        <dbReference type="PROSITE" id="PS51000"/>
    </source>
</evidence>
<dbReference type="SMART" id="SM00420">
    <property type="entry name" value="HTH_DEOR"/>
    <property type="match status" value="1"/>
</dbReference>
<evidence type="ECO:0000313" key="5">
    <source>
        <dbReference type="EMBL" id="MBA8955791.1"/>
    </source>
</evidence>
<dbReference type="PRINTS" id="PR00037">
    <property type="entry name" value="HTHLACR"/>
</dbReference>
<keyword evidence="1" id="KW-0805">Transcription regulation</keyword>
<dbReference type="Gene3D" id="1.10.10.10">
    <property type="entry name" value="Winged helix-like DNA-binding domain superfamily/Winged helix DNA-binding domain"/>
    <property type="match status" value="1"/>
</dbReference>
<accession>A0A7W3LWY0</accession>
<evidence type="ECO:0000256" key="1">
    <source>
        <dbReference type="ARBA" id="ARBA00023015"/>
    </source>
</evidence>
<dbReference type="PANTHER" id="PTHR30146:SF155">
    <property type="entry name" value="ALANINE RACEMASE"/>
    <property type="match status" value="1"/>
</dbReference>
<dbReference type="GO" id="GO:0003700">
    <property type="term" value="F:DNA-binding transcription factor activity"/>
    <property type="evidence" value="ECO:0007669"/>
    <property type="project" value="InterPro"/>
</dbReference>
<dbReference type="PANTHER" id="PTHR30146">
    <property type="entry name" value="LACI-RELATED TRANSCRIPTIONAL REPRESSOR"/>
    <property type="match status" value="1"/>
</dbReference>
<keyword evidence="2 5" id="KW-0238">DNA-binding</keyword>
<dbReference type="EMBL" id="JACJIA010000013">
    <property type="protein sequence ID" value="MBA8955791.1"/>
    <property type="molecule type" value="Genomic_DNA"/>
</dbReference>
<dbReference type="AlphaFoldDB" id="A0A7W3LWY0"/>
<dbReference type="PROSITE" id="PS00894">
    <property type="entry name" value="HTH_DEOR_1"/>
    <property type="match status" value="1"/>
</dbReference>
<proteinExistence type="predicted"/>
<dbReference type="InterPro" id="IPR036388">
    <property type="entry name" value="WH-like_DNA-bd_sf"/>
</dbReference>